<dbReference type="PANTHER" id="PTHR22674:SF6">
    <property type="entry name" value="NTPASE KAP FAMILY P-LOOP DOMAIN-CONTAINING PROTEIN 1"/>
    <property type="match status" value="1"/>
</dbReference>
<dbReference type="InterPro" id="IPR052754">
    <property type="entry name" value="NTPase_KAP_P-loop"/>
</dbReference>
<keyword evidence="3" id="KW-1185">Reference proteome</keyword>
<organism evidence="2 3">
    <name type="scientific">Leptospira paudalimensis</name>
    <dbReference type="NCBI Taxonomy" id="2950024"/>
    <lineage>
        <taxon>Bacteria</taxon>
        <taxon>Pseudomonadati</taxon>
        <taxon>Spirochaetota</taxon>
        <taxon>Spirochaetia</taxon>
        <taxon>Leptospirales</taxon>
        <taxon>Leptospiraceae</taxon>
        <taxon>Leptospira</taxon>
    </lineage>
</organism>
<proteinExistence type="predicted"/>
<feature type="domain" description="KAP NTPase" evidence="1">
    <location>
        <begin position="38"/>
        <end position="330"/>
    </location>
</feature>
<dbReference type="RefSeq" id="WP_265357535.1">
    <property type="nucleotide sequence ID" value="NZ_JAMQPR010000001.1"/>
</dbReference>
<name>A0ABT3M5C3_9LEPT</name>
<dbReference type="Gene3D" id="3.40.50.300">
    <property type="entry name" value="P-loop containing nucleotide triphosphate hydrolases"/>
    <property type="match status" value="1"/>
</dbReference>
<dbReference type="Pfam" id="PF07693">
    <property type="entry name" value="KAP_NTPase"/>
    <property type="match status" value="1"/>
</dbReference>
<dbReference type="InterPro" id="IPR027417">
    <property type="entry name" value="P-loop_NTPase"/>
</dbReference>
<reference evidence="2 3" key="1">
    <citation type="submission" date="2022-06" db="EMBL/GenBank/DDBJ databases">
        <title>Leptospira isolates from biofilms formed at urban environments.</title>
        <authorList>
            <person name="Ribeiro P.S."/>
            <person name="Sousa T."/>
            <person name="Carvalho N."/>
            <person name="Aburjaile F."/>
            <person name="Neves F."/>
            <person name="Oliveira D."/>
            <person name="Blanco L."/>
            <person name="Lima J."/>
            <person name="Costa F."/>
            <person name="Brenig B."/>
            <person name="Soares S."/>
            <person name="Ramos R."/>
            <person name="Goes-Neto A."/>
            <person name="Matiuzzi M."/>
            <person name="Azevedo V."/>
            <person name="Ristow P."/>
        </authorList>
    </citation>
    <scope>NUCLEOTIDE SEQUENCE [LARGE SCALE GENOMIC DNA]</scope>
    <source>
        <strain evidence="2 3">VSF14</strain>
    </source>
</reference>
<protein>
    <submittedName>
        <fullName evidence="2">KAP family NTPase</fullName>
    </submittedName>
</protein>
<dbReference type="Proteomes" id="UP001208794">
    <property type="component" value="Unassembled WGS sequence"/>
</dbReference>
<evidence type="ECO:0000313" key="2">
    <source>
        <dbReference type="EMBL" id="MCW7503575.1"/>
    </source>
</evidence>
<dbReference type="SUPFAM" id="SSF52540">
    <property type="entry name" value="P-loop containing nucleoside triphosphate hydrolases"/>
    <property type="match status" value="1"/>
</dbReference>
<accession>A0ABT3M5C3</accession>
<evidence type="ECO:0000313" key="3">
    <source>
        <dbReference type="Proteomes" id="UP001208794"/>
    </source>
</evidence>
<sequence>MKTKIKKFEINKTAPFELDIFDRKKSVLILNELFKRIAEPFVLSITSPWGTGKTTFLSMLNGYLETEKYNTIYFSAWENDFSNDALISIVSELENSINNLNVTIDVKNETKELFNKSKKIATKLLKNSIPLAVKLGSAGLLDLSDFTEEAISGFAEDLAKDQIKKYDESKKTIISLKTSLSELSEFLYEKTKKPIIIFIDELDRCRPNYTIEVLEKIKHLFSINGIIFVLALDKIQIINSIKKIYGENIDSDGYLRRFIDLEYNLPLPDKDKYVEYLYMEYNIENFFTSFQDRGIGNYEISEFIKSIKRYSKATNVSLRKLEQIFIEISISLMMIKKDEFLILHLLTLLIFFKNTNIEFYFKLREKNTTFIEIENEIETFKLNNDNEGNYRLEIFRVYLQISIISQKELTEIVNKNKNTIQTNTEPEDAIAEADFFNRIVYDKEQNYRRLNILDFLLSKIDLSSNFSV</sequence>
<dbReference type="PANTHER" id="PTHR22674">
    <property type="entry name" value="NTPASE, KAP FAMILY P-LOOP DOMAIN-CONTAINING 1"/>
    <property type="match status" value="1"/>
</dbReference>
<dbReference type="EMBL" id="JAMQPR010000001">
    <property type="protein sequence ID" value="MCW7503575.1"/>
    <property type="molecule type" value="Genomic_DNA"/>
</dbReference>
<evidence type="ECO:0000259" key="1">
    <source>
        <dbReference type="Pfam" id="PF07693"/>
    </source>
</evidence>
<gene>
    <name evidence="2" type="ORF">ND855_05515</name>
</gene>
<comment type="caution">
    <text evidence="2">The sequence shown here is derived from an EMBL/GenBank/DDBJ whole genome shotgun (WGS) entry which is preliminary data.</text>
</comment>
<dbReference type="InterPro" id="IPR011646">
    <property type="entry name" value="KAP_P-loop"/>
</dbReference>